<dbReference type="RefSeq" id="WP_058695221.1">
    <property type="nucleotide sequence ID" value="NZ_CP029487.1"/>
</dbReference>
<evidence type="ECO:0000313" key="3">
    <source>
        <dbReference type="EMBL" id="QCT73554.1"/>
    </source>
</evidence>
<evidence type="ECO:0000259" key="2">
    <source>
        <dbReference type="Pfam" id="PF22747"/>
    </source>
</evidence>
<dbReference type="Pfam" id="PF22747">
    <property type="entry name" value="Zn_ribbon_DUF2089"/>
    <property type="match status" value="1"/>
</dbReference>
<dbReference type="AlphaFoldDB" id="A0A4P9CCX7"/>
<accession>A0A4P9CCX7</accession>
<organism evidence="3 4">
    <name type="scientific">Eubacterium maltosivorans</name>
    <dbReference type="NCBI Taxonomy" id="2041044"/>
    <lineage>
        <taxon>Bacteria</taxon>
        <taxon>Bacillati</taxon>
        <taxon>Bacillota</taxon>
        <taxon>Clostridia</taxon>
        <taxon>Eubacteriales</taxon>
        <taxon>Eubacteriaceae</taxon>
        <taxon>Eubacterium</taxon>
    </lineage>
</organism>
<dbReference type="InterPro" id="IPR018658">
    <property type="entry name" value="DUF2089"/>
</dbReference>
<dbReference type="InterPro" id="IPR053957">
    <property type="entry name" value="DUF2089_Zn_ribbon"/>
</dbReference>
<feature type="domain" description="DUF2089" evidence="2">
    <location>
        <begin position="8"/>
        <end position="39"/>
    </location>
</feature>
<dbReference type="Proteomes" id="UP000218387">
    <property type="component" value="Chromosome"/>
</dbReference>
<evidence type="ECO:0000313" key="4">
    <source>
        <dbReference type="Proteomes" id="UP000218387"/>
    </source>
</evidence>
<keyword evidence="4" id="KW-1185">Reference proteome</keyword>
<proteinExistence type="predicted"/>
<sequence>MYQVISRCPVCGGRLKAVKLQCENCDTAIENDFCLSKFDYLSAEDLFFAETFLVCRGNIKEVEKRLKISYPTVRSRLDGIIEKLGGKPESPPPVSKARKKEILDALENGEITPEEALEQMKETE</sequence>
<evidence type="ECO:0000259" key="1">
    <source>
        <dbReference type="Pfam" id="PF09862"/>
    </source>
</evidence>
<name>A0A4P9CCX7_EUBML</name>
<gene>
    <name evidence="3" type="ORF">CPZ25_020340</name>
</gene>
<dbReference type="KEGG" id="emt:CPZ25_020340"/>
<feature type="domain" description="DUF2089" evidence="1">
    <location>
        <begin position="41"/>
        <end position="86"/>
    </location>
</feature>
<dbReference type="EMBL" id="CP029487">
    <property type="protein sequence ID" value="QCT73554.1"/>
    <property type="molecule type" value="Genomic_DNA"/>
</dbReference>
<protein>
    <submittedName>
        <fullName evidence="3">DUF2089 domain-containing protein</fullName>
    </submittedName>
</protein>
<reference evidence="3 4" key="1">
    <citation type="submission" date="2018-05" db="EMBL/GenBank/DDBJ databases">
        <title>Genome comparison of Eubacterium sp.</title>
        <authorList>
            <person name="Feng Y."/>
            <person name="Sanchez-Andrea I."/>
            <person name="Stams A.J.M."/>
            <person name="De Vos W.M."/>
        </authorList>
    </citation>
    <scope>NUCLEOTIDE SEQUENCE [LARGE SCALE GENOMIC DNA]</scope>
    <source>
        <strain evidence="3 4">YI</strain>
    </source>
</reference>
<dbReference type="Pfam" id="PF09862">
    <property type="entry name" value="DUF2089"/>
    <property type="match status" value="1"/>
</dbReference>